<dbReference type="AlphaFoldDB" id="A0A7S3B575"/>
<protein>
    <submittedName>
        <fullName evidence="1">Uncharacterized protein</fullName>
    </submittedName>
</protein>
<evidence type="ECO:0000313" key="1">
    <source>
        <dbReference type="EMBL" id="CAE0122890.1"/>
    </source>
</evidence>
<organism evidence="1">
    <name type="scientific">Haptolina ericina</name>
    <dbReference type="NCBI Taxonomy" id="156174"/>
    <lineage>
        <taxon>Eukaryota</taxon>
        <taxon>Haptista</taxon>
        <taxon>Haptophyta</taxon>
        <taxon>Prymnesiophyceae</taxon>
        <taxon>Prymnesiales</taxon>
        <taxon>Prymnesiaceae</taxon>
        <taxon>Haptolina</taxon>
    </lineage>
</organism>
<accession>A0A7S3B575</accession>
<sequence>MADSLGGDESQEAREAKAAVLDDLIAAALEHIEVHGRKLTLDDCYVYSCTQERGAYFPHVHWDTDYLAFPDVDAFQLWYLVANEKPTGNMFMASTPDLSSSDMPCRYLVQQDGGVVKAHHDTSDEECPIKSFSSLEDAGLRFRYLDMRPGDCVIMAKRTLHGSDPRPHLRGETVDRLAMNVRILIKPKGRRTFNIWTGHRYFSYIANMKSLLKHVQKDASGKYMKVNGYNQVLIPSRTYLTALQ</sequence>
<dbReference type="EMBL" id="HBHX01042535">
    <property type="protein sequence ID" value="CAE0122890.1"/>
    <property type="molecule type" value="Transcribed_RNA"/>
</dbReference>
<proteinExistence type="predicted"/>
<name>A0A7S3B575_9EUKA</name>
<reference evidence="1" key="1">
    <citation type="submission" date="2021-01" db="EMBL/GenBank/DDBJ databases">
        <authorList>
            <person name="Corre E."/>
            <person name="Pelletier E."/>
            <person name="Niang G."/>
            <person name="Scheremetjew M."/>
            <person name="Finn R."/>
            <person name="Kale V."/>
            <person name="Holt S."/>
            <person name="Cochrane G."/>
            <person name="Meng A."/>
            <person name="Brown T."/>
            <person name="Cohen L."/>
        </authorList>
    </citation>
    <scope>NUCLEOTIDE SEQUENCE</scope>
    <source>
        <strain evidence="1">CCMP281</strain>
    </source>
</reference>
<gene>
    <name evidence="1" type="ORF">HERI1096_LOCUS23591</name>
</gene>